<organism evidence="1 2">
    <name type="scientific">Sclerotinia sclerotiorum (strain ATCC 18683 / 1980 / Ss-1)</name>
    <name type="common">White mold</name>
    <name type="synonym">Whetzelinia sclerotiorum</name>
    <dbReference type="NCBI Taxonomy" id="665079"/>
    <lineage>
        <taxon>Eukaryota</taxon>
        <taxon>Fungi</taxon>
        <taxon>Dikarya</taxon>
        <taxon>Ascomycota</taxon>
        <taxon>Pezizomycotina</taxon>
        <taxon>Leotiomycetes</taxon>
        <taxon>Helotiales</taxon>
        <taxon>Sclerotiniaceae</taxon>
        <taxon>Sclerotinia</taxon>
    </lineage>
</organism>
<dbReference type="KEGG" id="ssl:SS1G_14211"/>
<keyword evidence="2" id="KW-1185">Reference proteome</keyword>
<evidence type="ECO:0000313" key="1">
    <source>
        <dbReference type="EMBL" id="EDO00341.1"/>
    </source>
</evidence>
<accession>A7F9D0</accession>
<dbReference type="InParanoid" id="A7F9D0"/>
<evidence type="ECO:0000313" key="2">
    <source>
        <dbReference type="Proteomes" id="UP000001312"/>
    </source>
</evidence>
<protein>
    <submittedName>
        <fullName evidence="1">Uncharacterized protein</fullName>
    </submittedName>
</protein>
<proteinExistence type="predicted"/>
<dbReference type="AlphaFoldDB" id="A7F9D0"/>
<name>A7F9D0_SCLS1</name>
<dbReference type="Proteomes" id="UP000001312">
    <property type="component" value="Unassembled WGS sequence"/>
</dbReference>
<reference evidence="2" key="1">
    <citation type="journal article" date="2011" name="PLoS Genet.">
        <title>Genomic analysis of the necrotrophic fungal pathogens Sclerotinia sclerotiorum and Botrytis cinerea.</title>
        <authorList>
            <person name="Amselem J."/>
            <person name="Cuomo C.A."/>
            <person name="van Kan J.A."/>
            <person name="Viaud M."/>
            <person name="Benito E.P."/>
            <person name="Couloux A."/>
            <person name="Coutinho P.M."/>
            <person name="de Vries R.P."/>
            <person name="Dyer P.S."/>
            <person name="Fillinger S."/>
            <person name="Fournier E."/>
            <person name="Gout L."/>
            <person name="Hahn M."/>
            <person name="Kohn L."/>
            <person name="Lapalu N."/>
            <person name="Plummer K.M."/>
            <person name="Pradier J.M."/>
            <person name="Quevillon E."/>
            <person name="Sharon A."/>
            <person name="Simon A."/>
            <person name="ten Have A."/>
            <person name="Tudzynski B."/>
            <person name="Tudzynski P."/>
            <person name="Wincker P."/>
            <person name="Andrew M."/>
            <person name="Anthouard V."/>
            <person name="Beever R.E."/>
            <person name="Beffa R."/>
            <person name="Benoit I."/>
            <person name="Bouzid O."/>
            <person name="Brault B."/>
            <person name="Chen Z."/>
            <person name="Choquer M."/>
            <person name="Collemare J."/>
            <person name="Cotton P."/>
            <person name="Danchin E.G."/>
            <person name="Da Silva C."/>
            <person name="Gautier A."/>
            <person name="Giraud C."/>
            <person name="Giraud T."/>
            <person name="Gonzalez C."/>
            <person name="Grossetete S."/>
            <person name="Guldener U."/>
            <person name="Henrissat B."/>
            <person name="Howlett B.J."/>
            <person name="Kodira C."/>
            <person name="Kretschmer M."/>
            <person name="Lappartient A."/>
            <person name="Leroch M."/>
            <person name="Levis C."/>
            <person name="Mauceli E."/>
            <person name="Neuveglise C."/>
            <person name="Oeser B."/>
            <person name="Pearson M."/>
            <person name="Poulain J."/>
            <person name="Poussereau N."/>
            <person name="Quesneville H."/>
            <person name="Rascle C."/>
            <person name="Schumacher J."/>
            <person name="Segurens B."/>
            <person name="Sexton A."/>
            <person name="Silva E."/>
            <person name="Sirven C."/>
            <person name="Soanes D.M."/>
            <person name="Talbot N.J."/>
            <person name="Templeton M."/>
            <person name="Yandava C."/>
            <person name="Yarden O."/>
            <person name="Zeng Q."/>
            <person name="Rollins J.A."/>
            <person name="Lebrun M.H."/>
            <person name="Dickman M."/>
        </authorList>
    </citation>
    <scope>NUCLEOTIDE SEQUENCE [LARGE SCALE GENOMIC DNA]</scope>
    <source>
        <strain evidence="2">ATCC 18683 / 1980 / Ss-1</strain>
    </source>
</reference>
<dbReference type="GeneID" id="5480933"/>
<dbReference type="EMBL" id="CH476650">
    <property type="protein sequence ID" value="EDO00341.1"/>
    <property type="molecule type" value="Genomic_DNA"/>
</dbReference>
<dbReference type="RefSeq" id="XP_001584928.1">
    <property type="nucleotide sequence ID" value="XM_001584878.1"/>
</dbReference>
<gene>
    <name evidence="1" type="ORF">SS1G_14211</name>
</gene>
<sequence length="73" mass="8078">MVLPLQGRASYMPRLWCYIVDNVQAKCRKIIAASAPLGEAAKMVMQAIGKKLAKSLSITQDDISTDRNKPLQM</sequence>